<dbReference type="OrthoDB" id="2898253at2"/>
<dbReference type="EMBL" id="CP017703">
    <property type="protein sequence ID" value="ASS89366.1"/>
    <property type="molecule type" value="Genomic_DNA"/>
</dbReference>
<evidence type="ECO:0000313" key="2">
    <source>
        <dbReference type="EMBL" id="ASS89366.1"/>
    </source>
</evidence>
<dbReference type="Proteomes" id="UP000214606">
    <property type="component" value="Chromosome"/>
</dbReference>
<dbReference type="STRING" id="33936.AZI98_05605"/>
<evidence type="ECO:0000313" key="3">
    <source>
        <dbReference type="EMBL" id="KZN97040.1"/>
    </source>
</evidence>
<dbReference type="Proteomes" id="UP000076476">
    <property type="component" value="Unassembled WGS sequence"/>
</dbReference>
<reference evidence="3 4" key="1">
    <citation type="submission" date="2016-04" db="EMBL/GenBank/DDBJ databases">
        <title>Draft genome sequence of Aeribacillus pallidus 8m3 from petroleum reservoir.</title>
        <authorList>
            <person name="Poltaraus A.B."/>
            <person name="Nazina T.N."/>
            <person name="Tourova T.P."/>
            <person name="Malakho S.M."/>
            <person name="Korshunova A.V."/>
            <person name="Sokolova D.S."/>
        </authorList>
    </citation>
    <scope>NUCLEOTIDE SEQUENCE [LARGE SCALE GENOMIC DNA]</scope>
    <source>
        <strain evidence="3 4">8m3</strain>
    </source>
</reference>
<dbReference type="InterPro" id="IPR001437">
    <property type="entry name" value="Tscrpt_elong_fac_GreA/B_C"/>
</dbReference>
<proteinExistence type="predicted"/>
<dbReference type="SUPFAM" id="SSF54534">
    <property type="entry name" value="FKBP-like"/>
    <property type="match status" value="1"/>
</dbReference>
<gene>
    <name evidence="2" type="ORF">AP3564_03045</name>
    <name evidence="3" type="ORF">AZI98_05605</name>
</gene>
<dbReference type="InterPro" id="IPR036953">
    <property type="entry name" value="GreA/GreB_C_sf"/>
</dbReference>
<evidence type="ECO:0000313" key="5">
    <source>
        <dbReference type="Proteomes" id="UP000214606"/>
    </source>
</evidence>
<sequence length="138" mass="15969">MSHSTLSSLKTALREQLTLFQKQQNDRTSPIGRFYMNNQKKFLQYVRELEQLFNQEDEDIFTKVFIGATVKIVYLEEEDEETYTICFPEEADPDQGKISFLSPIGNQLLLEMRGNSIDLDIPGGKTAVKISEIHYLEK</sequence>
<dbReference type="GO" id="GO:0006354">
    <property type="term" value="P:DNA-templated transcription elongation"/>
    <property type="evidence" value="ECO:0007669"/>
    <property type="project" value="TreeGrafter"/>
</dbReference>
<organism evidence="3 4">
    <name type="scientific">Aeribacillus pallidus</name>
    <dbReference type="NCBI Taxonomy" id="33936"/>
    <lineage>
        <taxon>Bacteria</taxon>
        <taxon>Bacillati</taxon>
        <taxon>Bacillota</taxon>
        <taxon>Bacilli</taxon>
        <taxon>Bacillales</taxon>
        <taxon>Bacillaceae</taxon>
        <taxon>Aeribacillus</taxon>
    </lineage>
</organism>
<dbReference type="GO" id="GO:0003677">
    <property type="term" value="F:DNA binding"/>
    <property type="evidence" value="ECO:0007669"/>
    <property type="project" value="InterPro"/>
</dbReference>
<accession>A0A165YG27</accession>
<protein>
    <recommendedName>
        <fullName evidence="1">Transcription elongation factor GreA/GreB C-terminal domain-containing protein</fullName>
    </recommendedName>
</protein>
<dbReference type="GeneID" id="301127191"/>
<reference evidence="2 5" key="2">
    <citation type="submission" date="2016-10" db="EMBL/GenBank/DDBJ databases">
        <title>The whole genome sequencing and assembly of Aeribacillus pallidus KCTC3564 strain.</title>
        <authorList>
            <person name="Lee Y.-J."/>
            <person name="Park M.-K."/>
            <person name="Yi H."/>
            <person name="Bahn Y.-S."/>
            <person name="Kim J.F."/>
            <person name="Lee D.-W."/>
        </authorList>
    </citation>
    <scope>NUCLEOTIDE SEQUENCE [LARGE SCALE GENOMIC DNA]</scope>
    <source>
        <strain evidence="2 5">KCTC3564</strain>
    </source>
</reference>
<feature type="domain" description="Transcription elongation factor GreA/GreB C-terminal" evidence="1">
    <location>
        <begin position="63"/>
        <end position="135"/>
    </location>
</feature>
<evidence type="ECO:0000313" key="4">
    <source>
        <dbReference type="Proteomes" id="UP000076476"/>
    </source>
</evidence>
<dbReference type="PANTHER" id="PTHR30437:SF4">
    <property type="entry name" value="TRANSCRIPTION ELONGATION FACTOR GREA"/>
    <property type="match status" value="1"/>
</dbReference>
<dbReference type="PANTHER" id="PTHR30437">
    <property type="entry name" value="TRANSCRIPTION ELONGATION FACTOR GREA"/>
    <property type="match status" value="1"/>
</dbReference>
<dbReference type="AlphaFoldDB" id="A0A165YG27"/>
<dbReference type="Pfam" id="PF01272">
    <property type="entry name" value="GreA_GreB"/>
    <property type="match status" value="1"/>
</dbReference>
<keyword evidence="4" id="KW-1185">Reference proteome</keyword>
<dbReference type="InterPro" id="IPR023459">
    <property type="entry name" value="Tscrpt_elong_fac_GreA/B_fam"/>
</dbReference>
<name>A0A165YG27_9BACI</name>
<dbReference type="GO" id="GO:0032784">
    <property type="term" value="P:regulation of DNA-templated transcription elongation"/>
    <property type="evidence" value="ECO:0007669"/>
    <property type="project" value="InterPro"/>
</dbReference>
<dbReference type="GO" id="GO:0070063">
    <property type="term" value="F:RNA polymerase binding"/>
    <property type="evidence" value="ECO:0007669"/>
    <property type="project" value="InterPro"/>
</dbReference>
<dbReference type="Gene3D" id="3.10.50.30">
    <property type="entry name" value="Transcription elongation factor, GreA/GreB, C-terminal domain"/>
    <property type="match status" value="1"/>
</dbReference>
<dbReference type="RefSeq" id="WP_063387297.1">
    <property type="nucleotide sequence ID" value="NZ_CP017703.1"/>
</dbReference>
<dbReference type="KEGG" id="apak:AP3564_03045"/>
<evidence type="ECO:0000259" key="1">
    <source>
        <dbReference type="Pfam" id="PF01272"/>
    </source>
</evidence>
<dbReference type="EMBL" id="LWBR01000013">
    <property type="protein sequence ID" value="KZN97040.1"/>
    <property type="molecule type" value="Genomic_DNA"/>
</dbReference>